<dbReference type="Proteomes" id="UP000605986">
    <property type="component" value="Unassembled WGS sequence"/>
</dbReference>
<evidence type="ECO:0000313" key="2">
    <source>
        <dbReference type="EMBL" id="KAF4448878.1"/>
    </source>
</evidence>
<feature type="region of interest" description="Disordered" evidence="1">
    <location>
        <begin position="1"/>
        <end position="35"/>
    </location>
</feature>
<feature type="compositionally biased region" description="Polar residues" evidence="1">
    <location>
        <begin position="10"/>
        <end position="22"/>
    </location>
</feature>
<evidence type="ECO:0000256" key="1">
    <source>
        <dbReference type="SAM" id="MobiDB-lite"/>
    </source>
</evidence>
<feature type="region of interest" description="Disordered" evidence="1">
    <location>
        <begin position="1294"/>
        <end position="1328"/>
    </location>
</feature>
<sequence>MADPRGHGSSRISGLNLASSVPSEDVPTVADIPSTGRRSDRIQGLLERILLSFSYNLARLPPEAQKSYTRFRENRNFPEFAAMLKHLLLDGSLDTFMEGTPVFIEAAFELFDSRYPHLGLKKRLDEAPSRAELARTLTLPVRAPTQTPRGVRIFDWARVEARRARPPPAVADSSSAIPTINIEHFDPANDQEDQPTAAQKPVIPGFVISTRTGSGNKNSSKPATGEPESGQSRREKNGTWLEDYLKARGGPRHDFNLYPYKGWKIEPPEVLLHRAINFLADEDIDRTLDWDQKFAELTEYFSYLLSNWQGEEWGAELHEAIDMLHTHWIFEQYHYGVPELNLKFDNVWPKHSKRLPPIPGVEYAVEKPDVSEGDLGERRLLLNKIRPAIDVHYKLPENILKKYASKYASETPDFWGFSYGSGSLRKNLVSIENNAFEKCVFSDMSTTDKNIRMAAAKLKSESGRERPNSHSFKAFATLRGSQRAALQQTLTRLDNSENLAVCNMFRTLILPPPRIPDKRDAGILLSTMQVANVPEKESRDPFSYTLGHMWYIKAERYWKNWTYSHAVKECYSHKKWEGRKQPIMDLPKNYMGPYIVNFLDHEMKKALELLRKCEALQKRISLQYERAPRTFLYNMIRSMDEGLSGRPWNDIDPSLDFKGEDFMPNSQDLAYIRPKEEEFLRLLGESSIHSNMFDPKIKPMEISPRSKIFEQRAMDILYGKSTTTKTEYEFGKFMEELNAECGGPVKRWRFSRDEALDELKLLERKGVVGLNGDQSVSCAKAHINPEDRVRWLDTDDDLDAYIYGVEVSKNKPSEEEAEAGNDRNDVEAISTAVSIPETEDLGNYMFGLPKIENLRSWEECWSDPEDVEKDIPRTQKFYLRLCFRLGNAIKVLRSDMEIYRRQLTPQQRAKNREFVRDTVNLWESDTRVRPNQSKHNPNMPKGHLRVTPEYPNIINMAEPEACNGDFGDQNEVSRVNLDMVRKGIIREAYENKSMLFPSRIDRRINEKGQTVKLPRRREPVWSFAHPERKAKAPRYWDINRWPLHLQSDSTAASIRSGNFHDDAPVRLTTEPVKKSESPVSPVVQREAQREVQPKPQPEPQPQATTTLPNVAERTGTSEHQGQTIPGLGEFTVTFEDLAHSRRTFTPGPARYFLGDTPLQKKAIEDYLKSGIETTEPPSWQSRLGALLGRKETQKDPTALPKVHPRNIPKSKPRSEPEESDDDSFEDMPDAGENDGSDVEMEDARLSRAQAPSPMIPAFPASVARPGPEAAQEQTSTAGLGDPVLAEQTMRQLRLVPHSRELPSRPLELEIEETETSEGDEDDDLYGSA</sequence>
<dbReference type="OrthoDB" id="5422628at2759"/>
<keyword evidence="3" id="KW-1185">Reference proteome</keyword>
<feature type="region of interest" description="Disordered" evidence="1">
    <location>
        <begin position="207"/>
        <end position="237"/>
    </location>
</feature>
<feature type="region of interest" description="Disordered" evidence="1">
    <location>
        <begin position="1068"/>
        <end position="1127"/>
    </location>
</feature>
<feature type="compositionally biased region" description="Polar residues" evidence="1">
    <location>
        <begin position="209"/>
        <end position="222"/>
    </location>
</feature>
<dbReference type="EMBL" id="JAADJG010000313">
    <property type="protein sequence ID" value="KAF4448878.1"/>
    <property type="molecule type" value="Genomic_DNA"/>
</dbReference>
<gene>
    <name evidence="2" type="ORF">F53441_7766</name>
</gene>
<feature type="compositionally biased region" description="Acidic residues" evidence="1">
    <location>
        <begin position="1308"/>
        <end position="1328"/>
    </location>
</feature>
<feature type="compositionally biased region" description="Basic residues" evidence="1">
    <location>
        <begin position="1202"/>
        <end position="1211"/>
    </location>
</feature>
<feature type="region of interest" description="Disordered" evidence="1">
    <location>
        <begin position="1188"/>
        <end position="1280"/>
    </location>
</feature>
<organism evidence="2 3">
    <name type="scientific">Fusarium austroafricanum</name>
    <dbReference type="NCBI Taxonomy" id="2364996"/>
    <lineage>
        <taxon>Eukaryota</taxon>
        <taxon>Fungi</taxon>
        <taxon>Dikarya</taxon>
        <taxon>Ascomycota</taxon>
        <taxon>Pezizomycotina</taxon>
        <taxon>Sordariomycetes</taxon>
        <taxon>Hypocreomycetidae</taxon>
        <taxon>Hypocreales</taxon>
        <taxon>Nectriaceae</taxon>
        <taxon>Fusarium</taxon>
        <taxon>Fusarium concolor species complex</taxon>
    </lineage>
</organism>
<proteinExistence type="predicted"/>
<reference evidence="2" key="1">
    <citation type="submission" date="2020-01" db="EMBL/GenBank/DDBJ databases">
        <title>Identification and distribution of gene clusters putatively required for synthesis of sphingolipid metabolism inhibitors in phylogenetically diverse species of the filamentous fungus Fusarium.</title>
        <authorList>
            <person name="Kim H.-S."/>
            <person name="Busman M."/>
            <person name="Brown D.W."/>
            <person name="Divon H."/>
            <person name="Uhlig S."/>
            <person name="Proctor R.H."/>
        </authorList>
    </citation>
    <scope>NUCLEOTIDE SEQUENCE</scope>
    <source>
        <strain evidence="2">NRRL 53441</strain>
    </source>
</reference>
<feature type="compositionally biased region" description="Acidic residues" evidence="1">
    <location>
        <begin position="1217"/>
        <end position="1240"/>
    </location>
</feature>
<protein>
    <submittedName>
        <fullName evidence="2">Uncharacterized protein</fullName>
    </submittedName>
</protein>
<accession>A0A8H4NX83</accession>
<comment type="caution">
    <text evidence="2">The sequence shown here is derived from an EMBL/GenBank/DDBJ whole genome shotgun (WGS) entry which is preliminary data.</text>
</comment>
<name>A0A8H4NX83_9HYPO</name>
<evidence type="ECO:0000313" key="3">
    <source>
        <dbReference type="Proteomes" id="UP000605986"/>
    </source>
</evidence>